<comment type="caution">
    <text evidence="2">The sequence shown here is derived from an EMBL/GenBank/DDBJ whole genome shotgun (WGS) entry which is preliminary data.</text>
</comment>
<feature type="chain" id="PRO_5016388939" evidence="1">
    <location>
        <begin position="20"/>
        <end position="125"/>
    </location>
</feature>
<dbReference type="AlphaFoldDB" id="A0A317EAE1"/>
<protein>
    <submittedName>
        <fullName evidence="2">Glycine zipper family protein</fullName>
    </submittedName>
</protein>
<name>A0A317EAE1_9PROT</name>
<dbReference type="Proteomes" id="UP000246077">
    <property type="component" value="Unassembled WGS sequence"/>
</dbReference>
<proteinExistence type="predicted"/>
<organism evidence="2 3">
    <name type="scientific">Zavarzinia compransoris</name>
    <dbReference type="NCBI Taxonomy" id="1264899"/>
    <lineage>
        <taxon>Bacteria</taxon>
        <taxon>Pseudomonadati</taxon>
        <taxon>Pseudomonadota</taxon>
        <taxon>Alphaproteobacteria</taxon>
        <taxon>Rhodospirillales</taxon>
        <taxon>Zavarziniaceae</taxon>
        <taxon>Zavarzinia</taxon>
    </lineage>
</organism>
<accession>A0A317EAE1</accession>
<sequence>MKKIATVCLGLALAGCASGYRPVIDPATSKAPPGYYNSDLAYCQNLADQVPSANEAAGRGLAGAALGAVAGGIIGSLSGNFGTGLAAGAGLGAASGIASGGISAEQEKRQVINNCMRNRGYSVLN</sequence>
<feature type="signal peptide" evidence="1">
    <location>
        <begin position="1"/>
        <end position="19"/>
    </location>
</feature>
<evidence type="ECO:0000313" key="3">
    <source>
        <dbReference type="Proteomes" id="UP000246077"/>
    </source>
</evidence>
<keyword evidence="1" id="KW-0732">Signal</keyword>
<gene>
    <name evidence="2" type="ORF">DKG75_05050</name>
</gene>
<reference evidence="3" key="1">
    <citation type="submission" date="2018-05" db="EMBL/GenBank/DDBJ databases">
        <title>Zavarzinia sp. HR-AS.</title>
        <authorList>
            <person name="Lee Y."/>
            <person name="Jeon C.O."/>
        </authorList>
    </citation>
    <scope>NUCLEOTIDE SEQUENCE [LARGE SCALE GENOMIC DNA]</scope>
    <source>
        <strain evidence="3">DSM 1231</strain>
    </source>
</reference>
<keyword evidence="3" id="KW-1185">Reference proteome</keyword>
<dbReference type="EMBL" id="QGLF01000001">
    <property type="protein sequence ID" value="PWR23919.1"/>
    <property type="molecule type" value="Genomic_DNA"/>
</dbReference>
<dbReference type="OrthoDB" id="7282077at2"/>
<dbReference type="PROSITE" id="PS51257">
    <property type="entry name" value="PROKAR_LIPOPROTEIN"/>
    <property type="match status" value="1"/>
</dbReference>
<evidence type="ECO:0000313" key="2">
    <source>
        <dbReference type="EMBL" id="PWR23919.1"/>
    </source>
</evidence>
<evidence type="ECO:0000256" key="1">
    <source>
        <dbReference type="SAM" id="SignalP"/>
    </source>
</evidence>